<dbReference type="OrthoDB" id="5984265at2759"/>
<dbReference type="InterPro" id="IPR000719">
    <property type="entry name" value="Prot_kinase_dom"/>
</dbReference>
<evidence type="ECO:0000256" key="19">
    <source>
        <dbReference type="ARBA" id="ARBA00056965"/>
    </source>
</evidence>
<dbReference type="SMART" id="SM00408">
    <property type="entry name" value="IGc2"/>
    <property type="match status" value="3"/>
</dbReference>
<evidence type="ECO:0000256" key="6">
    <source>
        <dbReference type="ARBA" id="ARBA00022729"/>
    </source>
</evidence>
<dbReference type="InterPro" id="IPR036179">
    <property type="entry name" value="Ig-like_dom_sf"/>
</dbReference>
<keyword evidence="13" id="KW-0829">Tyrosine-protein kinase</keyword>
<evidence type="ECO:0000256" key="11">
    <source>
        <dbReference type="ARBA" id="ARBA00022989"/>
    </source>
</evidence>
<dbReference type="InterPro" id="IPR017441">
    <property type="entry name" value="Protein_kinase_ATP_BS"/>
</dbReference>
<dbReference type="Gene3D" id="2.60.40.10">
    <property type="entry name" value="Immunoglobulins"/>
    <property type="match status" value="3"/>
</dbReference>
<dbReference type="InterPro" id="IPR008266">
    <property type="entry name" value="Tyr_kinase_AS"/>
</dbReference>
<organism evidence="27 28">
    <name type="scientific">Tetranychus urticae</name>
    <name type="common">Two-spotted spider mite</name>
    <dbReference type="NCBI Taxonomy" id="32264"/>
    <lineage>
        <taxon>Eukaryota</taxon>
        <taxon>Metazoa</taxon>
        <taxon>Ecdysozoa</taxon>
        <taxon>Arthropoda</taxon>
        <taxon>Chelicerata</taxon>
        <taxon>Arachnida</taxon>
        <taxon>Acari</taxon>
        <taxon>Acariformes</taxon>
        <taxon>Trombidiformes</taxon>
        <taxon>Prostigmata</taxon>
        <taxon>Eleutherengona</taxon>
        <taxon>Raphignathae</taxon>
        <taxon>Tetranychoidea</taxon>
        <taxon>Tetranychidae</taxon>
        <taxon>Tetranychus</taxon>
    </lineage>
</organism>
<comment type="catalytic activity">
    <reaction evidence="18">
        <text>L-tyrosyl-[protein] + ATP = O-phospho-L-tyrosyl-[protein] + ADP + H(+)</text>
        <dbReference type="Rhea" id="RHEA:10596"/>
        <dbReference type="Rhea" id="RHEA-COMP:10136"/>
        <dbReference type="Rhea" id="RHEA-COMP:20101"/>
        <dbReference type="ChEBI" id="CHEBI:15378"/>
        <dbReference type="ChEBI" id="CHEBI:30616"/>
        <dbReference type="ChEBI" id="CHEBI:46858"/>
        <dbReference type="ChEBI" id="CHEBI:61978"/>
        <dbReference type="ChEBI" id="CHEBI:456216"/>
        <dbReference type="EC" id="2.7.10.1"/>
    </reaction>
</comment>
<feature type="domain" description="Ig-like" evidence="26">
    <location>
        <begin position="137"/>
        <end position="226"/>
    </location>
</feature>
<dbReference type="SMART" id="SM00409">
    <property type="entry name" value="IG"/>
    <property type="match status" value="3"/>
</dbReference>
<dbReference type="Gene3D" id="1.10.510.10">
    <property type="entry name" value="Transferase(Phosphotransferase) domain 1"/>
    <property type="match status" value="1"/>
</dbReference>
<dbReference type="InterPro" id="IPR003598">
    <property type="entry name" value="Ig_sub2"/>
</dbReference>
<feature type="transmembrane region" description="Helical" evidence="24">
    <location>
        <begin position="339"/>
        <end position="362"/>
    </location>
</feature>
<keyword evidence="17" id="KW-0393">Immunoglobulin domain</keyword>
<dbReference type="InterPro" id="IPR013098">
    <property type="entry name" value="Ig_I-set"/>
</dbReference>
<feature type="binding site" evidence="21">
    <location>
        <begin position="447"/>
        <end position="454"/>
    </location>
    <ligand>
        <name>ATP</name>
        <dbReference type="ChEBI" id="CHEBI:30616"/>
    </ligand>
</feature>
<keyword evidence="5 24" id="KW-0812">Transmembrane</keyword>
<evidence type="ECO:0000256" key="20">
    <source>
        <dbReference type="PIRSR" id="PIRSR000615-1"/>
    </source>
</evidence>
<dbReference type="SUPFAM" id="SSF48726">
    <property type="entry name" value="Immunoglobulin"/>
    <property type="match status" value="3"/>
</dbReference>
<dbReference type="GO" id="GO:0005524">
    <property type="term" value="F:ATP binding"/>
    <property type="evidence" value="ECO:0007669"/>
    <property type="project" value="UniProtKB-UniRule"/>
</dbReference>
<dbReference type="GO" id="GO:0043235">
    <property type="term" value="C:receptor complex"/>
    <property type="evidence" value="ECO:0007669"/>
    <property type="project" value="TreeGrafter"/>
</dbReference>
<dbReference type="GO" id="GO:0005886">
    <property type="term" value="C:plasma membrane"/>
    <property type="evidence" value="ECO:0007669"/>
    <property type="project" value="TreeGrafter"/>
</dbReference>
<evidence type="ECO:0000256" key="8">
    <source>
        <dbReference type="ARBA" id="ARBA00022741"/>
    </source>
</evidence>
<feature type="binding site" evidence="22">
    <location>
        <position position="583"/>
    </location>
    <ligand>
        <name>Mg(2+)</name>
        <dbReference type="ChEBI" id="CHEBI:18420"/>
    </ligand>
</feature>
<dbReference type="Pfam" id="PF07679">
    <property type="entry name" value="I-set"/>
    <property type="match status" value="1"/>
</dbReference>
<evidence type="ECO:0000256" key="1">
    <source>
        <dbReference type="ARBA" id="ARBA00004167"/>
    </source>
</evidence>
<dbReference type="AlphaFoldDB" id="T1KYF2"/>
<evidence type="ECO:0000256" key="16">
    <source>
        <dbReference type="ARBA" id="ARBA00023180"/>
    </source>
</evidence>
<evidence type="ECO:0000259" key="26">
    <source>
        <dbReference type="PROSITE" id="PS50835"/>
    </source>
</evidence>
<dbReference type="FunFam" id="2.60.40.10:FF:000016">
    <property type="entry name" value="Fibroblast growth factor receptor"/>
    <property type="match status" value="1"/>
</dbReference>
<evidence type="ECO:0000256" key="10">
    <source>
        <dbReference type="ARBA" id="ARBA00022840"/>
    </source>
</evidence>
<name>T1KYF2_TETUR</name>
<accession>T1KYF2</accession>
<dbReference type="Pfam" id="PF07714">
    <property type="entry name" value="PK_Tyr_Ser-Thr"/>
    <property type="match status" value="1"/>
</dbReference>
<sequence length="776" mass="88730">MYNLYNYLIFSTIFVVFYLNLVQCRPKCIVDKNLLPSAPVIGKKNHNSHIHKFAGEGIKLSCRPSGNPCPNITWFKDGKLLSPEDDDLDIKFKKYSIEIERLRPNDAGNYSCLAVNDIGNDSLWFQLNISVAWITQPHVKNDDISQRTVYAGDDLELSCEAKSDAMELTFWYKKEGETWSEELEGVDGATYLFFLPNVTMKDSGIYKCLVENVLGNSERLFNVTVNEPLPPRIKTCWPNNPSVFVGANVSFHCSSYGEDEKFWVKGLVHNLSEPINETIIMEKGTGDLILENVTQEAQGWYSYVARNRFGFRSVNLFLTVRKESPKDILTEAGVSGEQIIYAGALLIIIASTVMICLVFCLIKTRASRLKTLKENRILRIKRKITLEEPADSSDSLKAPLVKIEEAPLNTSDLPVEKYMSTVVEYELPVDQKWEISRERLKLHKPVGQGNFGTVYKGELCGVGKNKEPIMTVAVKMLKDPSNDSDMADLVSEMEVMKRIGKHLNIINLIGCCTRNGPLYVIVEYATNGNLRDFLRSHRPDSVNFDNDKQLYPQDFLSFALQIAQGMDYLASRRCVHRDLAARNILVAEDNVMKIADFGLARNLQSVDYYRKTTKGVIPLRWMAPEAIDQVYSSASDVWSFGVLLWEIYTLGLLPYQDIDQSSLYTWLREGHRLEQPPKCPNQVYKLMRRCWRYNSWERPTFSDLVKELEDISNGPHYPEYYDMSIPIMDTPPTSDYEVDYSDSFDAEESSLHDYQNVNNNINTQLNRLYFINESIV</sequence>
<dbReference type="PROSITE" id="PS50011">
    <property type="entry name" value="PROTEIN_KINASE_DOM"/>
    <property type="match status" value="1"/>
</dbReference>
<dbReference type="InterPro" id="IPR011009">
    <property type="entry name" value="Kinase-like_dom_sf"/>
</dbReference>
<keyword evidence="6" id="KW-0732">Signal</keyword>
<dbReference type="PROSITE" id="PS00107">
    <property type="entry name" value="PROTEIN_KINASE_ATP"/>
    <property type="match status" value="1"/>
</dbReference>
<keyword evidence="16" id="KW-0325">Glycoprotein</keyword>
<dbReference type="eggNOG" id="KOG0200">
    <property type="taxonomic scope" value="Eukaryota"/>
</dbReference>
<reference evidence="28" key="1">
    <citation type="submission" date="2011-08" db="EMBL/GenBank/DDBJ databases">
        <authorList>
            <person name="Rombauts S."/>
        </authorList>
    </citation>
    <scope>NUCLEOTIDE SEQUENCE</scope>
    <source>
        <strain evidence="28">London</strain>
    </source>
</reference>
<dbReference type="EC" id="2.7.10.1" evidence="2"/>
<dbReference type="OMA" id="YVQILKX"/>
<evidence type="ECO:0000256" key="17">
    <source>
        <dbReference type="ARBA" id="ARBA00023319"/>
    </source>
</evidence>
<evidence type="ECO:0000256" key="24">
    <source>
        <dbReference type="SAM" id="Phobius"/>
    </source>
</evidence>
<protein>
    <recommendedName>
        <fullName evidence="2">receptor protein-tyrosine kinase</fullName>
        <ecNumber evidence="2">2.7.10.1</ecNumber>
    </recommendedName>
</protein>
<dbReference type="PANTHER" id="PTHR24416">
    <property type="entry name" value="TYROSINE-PROTEIN KINASE RECEPTOR"/>
    <property type="match status" value="1"/>
</dbReference>
<keyword evidence="12 24" id="KW-0472">Membrane</keyword>
<keyword evidence="3" id="KW-0597">Phosphoprotein</keyword>
<evidence type="ECO:0000256" key="22">
    <source>
        <dbReference type="PIRSR" id="PIRSR000615-3"/>
    </source>
</evidence>
<keyword evidence="22" id="KW-0479">Metal-binding</keyword>
<dbReference type="GO" id="GO:0046872">
    <property type="term" value="F:metal ion binding"/>
    <property type="evidence" value="ECO:0007669"/>
    <property type="project" value="UniProtKB-KW"/>
</dbReference>
<keyword evidence="9" id="KW-0418">Kinase</keyword>
<keyword evidence="15" id="KW-0675">Receptor</keyword>
<feature type="domain" description="Protein kinase" evidence="25">
    <location>
        <begin position="440"/>
        <end position="720"/>
    </location>
</feature>
<keyword evidence="7" id="KW-0677">Repeat</keyword>
<dbReference type="InterPro" id="IPR020635">
    <property type="entry name" value="Tyr_kinase_cat_dom"/>
</dbReference>
<evidence type="ECO:0000256" key="18">
    <source>
        <dbReference type="ARBA" id="ARBA00051243"/>
    </source>
</evidence>
<evidence type="ECO:0000256" key="3">
    <source>
        <dbReference type="ARBA" id="ARBA00022553"/>
    </source>
</evidence>
<evidence type="ECO:0000313" key="28">
    <source>
        <dbReference type="Proteomes" id="UP000015104"/>
    </source>
</evidence>
<dbReference type="GO" id="GO:0007169">
    <property type="term" value="P:cell surface receptor protein tyrosine kinase signaling pathway"/>
    <property type="evidence" value="ECO:0007669"/>
    <property type="project" value="TreeGrafter"/>
</dbReference>
<dbReference type="PRINTS" id="PR00109">
    <property type="entry name" value="TYRKINASE"/>
</dbReference>
<dbReference type="EnsemblMetazoa" id="tetur27g00450.1">
    <property type="protein sequence ID" value="tetur27g00450.1"/>
    <property type="gene ID" value="tetur27g00450"/>
</dbReference>
<dbReference type="FunFam" id="3.30.200.20:FF:000593">
    <property type="entry name" value="Predicted protein"/>
    <property type="match status" value="1"/>
</dbReference>
<reference evidence="27" key="2">
    <citation type="submission" date="2015-06" db="UniProtKB">
        <authorList>
            <consortium name="EnsemblMetazoa"/>
        </authorList>
    </citation>
    <scope>IDENTIFICATION</scope>
</reference>
<feature type="domain" description="Ig-like" evidence="26">
    <location>
        <begin position="36"/>
        <end position="130"/>
    </location>
</feature>
<feature type="binding site" evidence="21">
    <location>
        <position position="582"/>
    </location>
    <ligand>
        <name>ATP</name>
        <dbReference type="ChEBI" id="CHEBI:30616"/>
    </ligand>
</feature>
<keyword evidence="11 24" id="KW-1133">Transmembrane helix</keyword>
<proteinExistence type="predicted"/>
<dbReference type="PROSITE" id="PS50835">
    <property type="entry name" value="IG_LIKE"/>
    <property type="match status" value="2"/>
</dbReference>
<evidence type="ECO:0000256" key="14">
    <source>
        <dbReference type="ARBA" id="ARBA00023157"/>
    </source>
</evidence>
<dbReference type="InterPro" id="IPR050122">
    <property type="entry name" value="RTK"/>
</dbReference>
<evidence type="ECO:0000256" key="21">
    <source>
        <dbReference type="PIRSR" id="PIRSR000615-2"/>
    </source>
</evidence>
<keyword evidence="28" id="KW-1185">Reference proteome</keyword>
<evidence type="ECO:0000256" key="9">
    <source>
        <dbReference type="ARBA" id="ARBA00022777"/>
    </source>
</evidence>
<keyword evidence="10 21" id="KW-0067">ATP-binding</keyword>
<evidence type="ECO:0000256" key="2">
    <source>
        <dbReference type="ARBA" id="ARBA00011902"/>
    </source>
</evidence>
<evidence type="ECO:0000313" key="27">
    <source>
        <dbReference type="EnsemblMetazoa" id="tetur27g00450.1"/>
    </source>
</evidence>
<dbReference type="PANTHER" id="PTHR24416:SF550">
    <property type="entry name" value="FIBROBLAST GROWTH FACTOR RECEPTOR HOMOLOG 1-RELATED"/>
    <property type="match status" value="1"/>
</dbReference>
<feature type="binding site" evidence="22">
    <location>
        <position position="596"/>
    </location>
    <ligand>
        <name>Mg(2+)</name>
        <dbReference type="ChEBI" id="CHEBI:18420"/>
    </ligand>
</feature>
<evidence type="ECO:0000256" key="23">
    <source>
        <dbReference type="PROSITE-ProRule" id="PRU10141"/>
    </source>
</evidence>
<evidence type="ECO:0000259" key="25">
    <source>
        <dbReference type="PROSITE" id="PS50011"/>
    </source>
</evidence>
<evidence type="ECO:0000256" key="13">
    <source>
        <dbReference type="ARBA" id="ARBA00023137"/>
    </source>
</evidence>
<keyword evidence="8 21" id="KW-0547">Nucleotide-binding</keyword>
<keyword evidence="22" id="KW-0460">Magnesium</keyword>
<comment type="function">
    <text evidence="19">Receptor for basic fibroblast growth factor.</text>
</comment>
<dbReference type="Proteomes" id="UP000015104">
    <property type="component" value="Unassembled WGS sequence"/>
</dbReference>
<dbReference type="EMBL" id="CAEY01000711">
    <property type="status" value="NOT_ANNOTATED_CDS"/>
    <property type="molecule type" value="Genomic_DNA"/>
</dbReference>
<dbReference type="InterPro" id="IPR013783">
    <property type="entry name" value="Ig-like_fold"/>
</dbReference>
<dbReference type="InterPro" id="IPR003599">
    <property type="entry name" value="Ig_sub"/>
</dbReference>
<dbReference type="KEGG" id="tut:107368562"/>
<evidence type="ECO:0000256" key="4">
    <source>
        <dbReference type="ARBA" id="ARBA00022679"/>
    </source>
</evidence>
<comment type="subcellular location">
    <subcellularLocation>
        <location evidence="1">Membrane</location>
        <topology evidence="1">Single-pass membrane protein</topology>
    </subcellularLocation>
</comment>
<evidence type="ECO:0000256" key="7">
    <source>
        <dbReference type="ARBA" id="ARBA00022737"/>
    </source>
</evidence>
<gene>
    <name evidence="27" type="primary">107368562</name>
</gene>
<dbReference type="FunFam" id="1.10.510.10:FF:000554">
    <property type="entry name" value="Predicted protein"/>
    <property type="match status" value="1"/>
</dbReference>
<dbReference type="PIRSF" id="PIRSF000615">
    <property type="entry name" value="TyrPK_CSF1-R"/>
    <property type="match status" value="1"/>
</dbReference>
<feature type="binding site" evidence="21 23">
    <location>
        <position position="475"/>
    </location>
    <ligand>
        <name>ATP</name>
        <dbReference type="ChEBI" id="CHEBI:30616"/>
    </ligand>
</feature>
<feature type="active site" description="Proton acceptor" evidence="20">
    <location>
        <position position="578"/>
    </location>
</feature>
<dbReference type="GO" id="GO:0004714">
    <property type="term" value="F:transmembrane receptor protein tyrosine kinase activity"/>
    <property type="evidence" value="ECO:0007669"/>
    <property type="project" value="UniProtKB-EC"/>
</dbReference>
<dbReference type="InterPro" id="IPR001245">
    <property type="entry name" value="Ser-Thr/Tyr_kinase_cat_dom"/>
</dbReference>
<dbReference type="InterPro" id="IPR013151">
    <property type="entry name" value="Immunoglobulin_dom"/>
</dbReference>
<dbReference type="Gene3D" id="3.30.200.20">
    <property type="entry name" value="Phosphorylase Kinase, domain 1"/>
    <property type="match status" value="1"/>
</dbReference>
<dbReference type="SMART" id="SM00219">
    <property type="entry name" value="TyrKc"/>
    <property type="match status" value="1"/>
</dbReference>
<evidence type="ECO:0000256" key="15">
    <source>
        <dbReference type="ARBA" id="ARBA00023170"/>
    </source>
</evidence>
<evidence type="ECO:0000256" key="5">
    <source>
        <dbReference type="ARBA" id="ARBA00022692"/>
    </source>
</evidence>
<dbReference type="InterPro" id="IPR007110">
    <property type="entry name" value="Ig-like_dom"/>
</dbReference>
<keyword evidence="14" id="KW-1015">Disulfide bond</keyword>
<dbReference type="SUPFAM" id="SSF56112">
    <property type="entry name" value="Protein kinase-like (PK-like)"/>
    <property type="match status" value="1"/>
</dbReference>
<evidence type="ECO:0000256" key="12">
    <source>
        <dbReference type="ARBA" id="ARBA00023136"/>
    </source>
</evidence>
<dbReference type="Pfam" id="PF00047">
    <property type="entry name" value="ig"/>
    <property type="match status" value="1"/>
</dbReference>
<keyword evidence="4" id="KW-0808">Transferase</keyword>
<dbReference type="PROSITE" id="PS00109">
    <property type="entry name" value="PROTEIN_KINASE_TYR"/>
    <property type="match status" value="1"/>
</dbReference>
<dbReference type="STRING" id="32264.T1KYF2"/>
<dbReference type="HOGENOM" id="CLU_000288_74_1_1"/>